<comment type="caution">
    <text evidence="1">The sequence shown here is derived from an EMBL/GenBank/DDBJ whole genome shotgun (WGS) entry which is preliminary data.</text>
</comment>
<gene>
    <name evidence="1" type="ORF">A2822_00535</name>
</gene>
<name>A0A1G2HW92_9BACT</name>
<dbReference type="InterPro" id="IPR036850">
    <property type="entry name" value="NDK-like_dom_sf"/>
</dbReference>
<dbReference type="SUPFAM" id="SSF54919">
    <property type="entry name" value="Nucleoside diphosphate kinase, NDK"/>
    <property type="match status" value="1"/>
</dbReference>
<proteinExistence type="predicted"/>
<sequence>MKRTLFLLKPDFFEKELWQEFLDVLKTHNLVVECDFYVTLATLDDVKDLYQWETLWNIEMMIQYWCQQPHRVLVVKARNAVQKAHQVKKFFRSKYCNECHVMYTLIHCPDTFKDFQREINFLMGKKLVQ</sequence>
<dbReference type="Gene3D" id="3.30.70.141">
    <property type="entry name" value="Nucleoside diphosphate kinase-like domain"/>
    <property type="match status" value="1"/>
</dbReference>
<evidence type="ECO:0000313" key="1">
    <source>
        <dbReference type="EMBL" id="OGZ66669.1"/>
    </source>
</evidence>
<dbReference type="EMBL" id="MHOP01000002">
    <property type="protein sequence ID" value="OGZ66669.1"/>
    <property type="molecule type" value="Genomic_DNA"/>
</dbReference>
<protein>
    <submittedName>
        <fullName evidence="1">Uncharacterized protein</fullName>
    </submittedName>
</protein>
<evidence type="ECO:0000313" key="2">
    <source>
        <dbReference type="Proteomes" id="UP000178774"/>
    </source>
</evidence>
<reference evidence="1 2" key="1">
    <citation type="journal article" date="2016" name="Nat. Commun.">
        <title>Thousands of microbial genomes shed light on interconnected biogeochemical processes in an aquifer system.</title>
        <authorList>
            <person name="Anantharaman K."/>
            <person name="Brown C.T."/>
            <person name="Hug L.A."/>
            <person name="Sharon I."/>
            <person name="Castelle C.J."/>
            <person name="Probst A.J."/>
            <person name="Thomas B.C."/>
            <person name="Singh A."/>
            <person name="Wilkins M.J."/>
            <person name="Karaoz U."/>
            <person name="Brodie E.L."/>
            <person name="Williams K.H."/>
            <person name="Hubbard S.S."/>
            <person name="Banfield J.F."/>
        </authorList>
    </citation>
    <scope>NUCLEOTIDE SEQUENCE [LARGE SCALE GENOMIC DNA]</scope>
</reference>
<organism evidence="1 2">
    <name type="scientific">Candidatus Staskawiczbacteria bacterium RIFCSPHIGHO2_01_FULL_41_41</name>
    <dbReference type="NCBI Taxonomy" id="1802203"/>
    <lineage>
        <taxon>Bacteria</taxon>
        <taxon>Candidatus Staskawicziibacteriota</taxon>
    </lineage>
</organism>
<accession>A0A1G2HW92</accession>
<dbReference type="AlphaFoldDB" id="A0A1G2HW92"/>
<dbReference type="Proteomes" id="UP000178774">
    <property type="component" value="Unassembled WGS sequence"/>
</dbReference>